<keyword evidence="5" id="KW-1185">Reference proteome</keyword>
<organism evidence="3 5">
    <name type="scientific">Pseudobacteroides cellulosolvens ATCC 35603 = DSM 2933</name>
    <dbReference type="NCBI Taxonomy" id="398512"/>
    <lineage>
        <taxon>Bacteria</taxon>
        <taxon>Bacillati</taxon>
        <taxon>Bacillota</taxon>
        <taxon>Clostridia</taxon>
        <taxon>Eubacteriales</taxon>
        <taxon>Oscillospiraceae</taxon>
        <taxon>Pseudobacteroides</taxon>
    </lineage>
</organism>
<dbReference type="EMBL" id="LGTC01000001">
    <property type="protein sequence ID" value="KNY26117.1"/>
    <property type="molecule type" value="Genomic_DNA"/>
</dbReference>
<reference evidence="5" key="2">
    <citation type="submission" date="2015-07" db="EMBL/GenBank/DDBJ databases">
        <title>Near-Complete Genome Sequence of the Cellulolytic Bacterium Bacteroides (Pseudobacteroides) cellulosolvens ATCC 35603.</title>
        <authorList>
            <person name="Dassa B."/>
            <person name="Utturkar S.M."/>
            <person name="Klingeman D.M."/>
            <person name="Hurt R.A."/>
            <person name="Keller M."/>
            <person name="Xu J."/>
            <person name="Reddy Y.H.K."/>
            <person name="Borovok I."/>
            <person name="Grinberg I.R."/>
            <person name="Lamed R."/>
            <person name="Zhivin O."/>
            <person name="Bayer E.A."/>
            <person name="Brown S.D."/>
        </authorList>
    </citation>
    <scope>NUCLEOTIDE SEQUENCE [LARGE SCALE GENOMIC DNA]</scope>
    <source>
        <strain evidence="5">DSM 2933</strain>
    </source>
</reference>
<accession>A0A0L6JP51</accession>
<dbReference type="AlphaFoldDB" id="A0A0L6JP51"/>
<evidence type="ECO:0000313" key="2">
    <source>
        <dbReference type="EMBL" id="KNY26117.1"/>
    </source>
</evidence>
<dbReference type="EMBL" id="LGTC01000001">
    <property type="protein sequence ID" value="KNY30244.1"/>
    <property type="molecule type" value="Genomic_DNA"/>
</dbReference>
<gene>
    <name evidence="1" type="ORF">Bccel_0640</name>
    <name evidence="2" type="ORF">Bccel_1379</name>
    <name evidence="3" type="ORF">Bccel_2829</name>
    <name evidence="4" type="ORF">Bccel_5521</name>
</gene>
<dbReference type="OrthoDB" id="1788105at2"/>
<evidence type="ECO:0000313" key="1">
    <source>
        <dbReference type="EMBL" id="KNY25380.1"/>
    </source>
</evidence>
<name>A0A0L6JP51_9FIRM</name>
<protein>
    <recommendedName>
        <fullName evidence="6">CdiI immunity protein domain-containing protein</fullName>
    </recommendedName>
</protein>
<reference evidence="3" key="1">
    <citation type="submission" date="2015-07" db="EMBL/GenBank/DDBJ databases">
        <title>MeaNS - Measles Nucleotide Surveillance Program.</title>
        <authorList>
            <person name="Tran T."/>
            <person name="Druce J."/>
        </authorList>
    </citation>
    <scope>NUCLEOTIDE SEQUENCE</scope>
    <source>
        <strain evidence="3">DSM 2933</strain>
    </source>
</reference>
<dbReference type="EMBL" id="LGTC01000001">
    <property type="protein sequence ID" value="KNY27558.1"/>
    <property type="molecule type" value="Genomic_DNA"/>
</dbReference>
<dbReference type="EMBL" id="LGTC01000001">
    <property type="protein sequence ID" value="KNY25380.1"/>
    <property type="molecule type" value="Genomic_DNA"/>
</dbReference>
<sequence>MNYKKHTSFMIDFISDFVNGEIDRYFFDLDYSAYVIEHFPHMELEDARFADWFAHTIDQTYERGTDLGLPDEEFRVEISKALDEWLGRKRY</sequence>
<dbReference type="RefSeq" id="WP_036944604.1">
    <property type="nucleotide sequence ID" value="NZ_LGTC01000001.1"/>
</dbReference>
<dbReference type="eggNOG" id="ENOG50347QD">
    <property type="taxonomic scope" value="Bacteria"/>
</dbReference>
<evidence type="ECO:0000313" key="5">
    <source>
        <dbReference type="Proteomes" id="UP000036923"/>
    </source>
</evidence>
<dbReference type="Proteomes" id="UP000036923">
    <property type="component" value="Unassembled WGS sequence"/>
</dbReference>
<evidence type="ECO:0000313" key="4">
    <source>
        <dbReference type="EMBL" id="KNY30244.1"/>
    </source>
</evidence>
<proteinExistence type="predicted"/>
<evidence type="ECO:0008006" key="6">
    <source>
        <dbReference type="Google" id="ProtNLM"/>
    </source>
</evidence>
<comment type="caution">
    <text evidence="3">The sequence shown here is derived from an EMBL/GenBank/DDBJ whole genome shotgun (WGS) entry which is preliminary data.</text>
</comment>
<dbReference type="STRING" id="398512.Bccel_0640"/>
<evidence type="ECO:0000313" key="3">
    <source>
        <dbReference type="EMBL" id="KNY27558.1"/>
    </source>
</evidence>